<dbReference type="PANTHER" id="PTHR24148">
    <property type="entry name" value="ANKYRIN REPEAT DOMAIN-CONTAINING PROTEIN 39 HOMOLOG-RELATED"/>
    <property type="match status" value="1"/>
</dbReference>
<dbReference type="Proteomes" id="UP000800035">
    <property type="component" value="Unassembled WGS sequence"/>
</dbReference>
<sequence>MALERKCAYTSLKVEDGAPTHIRLFNLLPGGFEDPIEIVLGTFSLRQAHEYGYEALSYVWGKQRAKDAGGVVIYTIVIKNVPGPGCFSQPINGYLEVTENLYVALRHLRRTADARTLWVDAICINQDDIPEKNFQVSIMGEIYSKASRTVVWLGPSDQSSEFVLGNLIANSYQDNSIFPFFIYHLMVFLQRPWFSRMWVVQEV</sequence>
<organism evidence="2 3">
    <name type="scientific">Byssothecium circinans</name>
    <dbReference type="NCBI Taxonomy" id="147558"/>
    <lineage>
        <taxon>Eukaryota</taxon>
        <taxon>Fungi</taxon>
        <taxon>Dikarya</taxon>
        <taxon>Ascomycota</taxon>
        <taxon>Pezizomycotina</taxon>
        <taxon>Dothideomycetes</taxon>
        <taxon>Pleosporomycetidae</taxon>
        <taxon>Pleosporales</taxon>
        <taxon>Massarineae</taxon>
        <taxon>Massarinaceae</taxon>
        <taxon>Byssothecium</taxon>
    </lineage>
</organism>
<dbReference type="EMBL" id="ML977026">
    <property type="protein sequence ID" value="KAF1950432.1"/>
    <property type="molecule type" value="Genomic_DNA"/>
</dbReference>
<evidence type="ECO:0000313" key="2">
    <source>
        <dbReference type="EMBL" id="KAF1950432.1"/>
    </source>
</evidence>
<dbReference type="InterPro" id="IPR052895">
    <property type="entry name" value="HetReg/Transcr_Mod"/>
</dbReference>
<dbReference type="Pfam" id="PF06985">
    <property type="entry name" value="HET"/>
    <property type="match status" value="1"/>
</dbReference>
<keyword evidence="3" id="KW-1185">Reference proteome</keyword>
<evidence type="ECO:0000259" key="1">
    <source>
        <dbReference type="Pfam" id="PF06985"/>
    </source>
</evidence>
<evidence type="ECO:0000313" key="3">
    <source>
        <dbReference type="Proteomes" id="UP000800035"/>
    </source>
</evidence>
<dbReference type="InterPro" id="IPR010730">
    <property type="entry name" value="HET"/>
</dbReference>
<proteinExistence type="predicted"/>
<feature type="non-terminal residue" evidence="2">
    <location>
        <position position="203"/>
    </location>
</feature>
<protein>
    <submittedName>
        <fullName evidence="2">HET-domain-containing protein</fullName>
    </submittedName>
</protein>
<name>A0A6A5TFL5_9PLEO</name>
<dbReference type="OrthoDB" id="3553147at2759"/>
<accession>A0A6A5TFL5</accession>
<reference evidence="2" key="1">
    <citation type="journal article" date="2020" name="Stud. Mycol.">
        <title>101 Dothideomycetes genomes: a test case for predicting lifestyles and emergence of pathogens.</title>
        <authorList>
            <person name="Haridas S."/>
            <person name="Albert R."/>
            <person name="Binder M."/>
            <person name="Bloem J."/>
            <person name="Labutti K."/>
            <person name="Salamov A."/>
            <person name="Andreopoulos B."/>
            <person name="Baker S."/>
            <person name="Barry K."/>
            <person name="Bills G."/>
            <person name="Bluhm B."/>
            <person name="Cannon C."/>
            <person name="Castanera R."/>
            <person name="Culley D."/>
            <person name="Daum C."/>
            <person name="Ezra D."/>
            <person name="Gonzalez J."/>
            <person name="Henrissat B."/>
            <person name="Kuo A."/>
            <person name="Liang C."/>
            <person name="Lipzen A."/>
            <person name="Lutzoni F."/>
            <person name="Magnuson J."/>
            <person name="Mondo S."/>
            <person name="Nolan M."/>
            <person name="Ohm R."/>
            <person name="Pangilinan J."/>
            <person name="Park H.-J."/>
            <person name="Ramirez L."/>
            <person name="Alfaro M."/>
            <person name="Sun H."/>
            <person name="Tritt A."/>
            <person name="Yoshinaga Y."/>
            <person name="Zwiers L.-H."/>
            <person name="Turgeon B."/>
            <person name="Goodwin S."/>
            <person name="Spatafora J."/>
            <person name="Crous P."/>
            <person name="Grigoriev I."/>
        </authorList>
    </citation>
    <scope>NUCLEOTIDE SEQUENCE</scope>
    <source>
        <strain evidence="2">CBS 675.92</strain>
    </source>
</reference>
<feature type="domain" description="Heterokaryon incompatibility" evidence="1">
    <location>
        <begin position="53"/>
        <end position="202"/>
    </location>
</feature>
<gene>
    <name evidence="2" type="ORF">CC80DRAFT_426909</name>
</gene>
<dbReference type="PANTHER" id="PTHR24148:SF73">
    <property type="entry name" value="HET DOMAIN PROTEIN (AFU_ORTHOLOGUE AFUA_8G01020)"/>
    <property type="match status" value="1"/>
</dbReference>
<dbReference type="AlphaFoldDB" id="A0A6A5TFL5"/>